<evidence type="ECO:0000313" key="2">
    <source>
        <dbReference type="EMBL" id="KKN61995.1"/>
    </source>
</evidence>
<gene>
    <name evidence="2" type="ORF">LCGC14_0516730</name>
</gene>
<proteinExistence type="predicted"/>
<accession>A0A0F9RZU6</accession>
<comment type="caution">
    <text evidence="2">The sequence shown here is derived from an EMBL/GenBank/DDBJ whole genome shotgun (WGS) entry which is preliminary data.</text>
</comment>
<feature type="region of interest" description="Disordered" evidence="1">
    <location>
        <begin position="1"/>
        <end position="23"/>
    </location>
</feature>
<organism evidence="2">
    <name type="scientific">marine sediment metagenome</name>
    <dbReference type="NCBI Taxonomy" id="412755"/>
    <lineage>
        <taxon>unclassified sequences</taxon>
        <taxon>metagenomes</taxon>
        <taxon>ecological metagenomes</taxon>
    </lineage>
</organism>
<dbReference type="AlphaFoldDB" id="A0A0F9RZU6"/>
<protein>
    <submittedName>
        <fullName evidence="2">Uncharacterized protein</fullName>
    </submittedName>
</protein>
<name>A0A0F9RZU6_9ZZZZ</name>
<feature type="compositionally biased region" description="Basic residues" evidence="1">
    <location>
        <begin position="1"/>
        <end position="22"/>
    </location>
</feature>
<evidence type="ECO:0000256" key="1">
    <source>
        <dbReference type="SAM" id="MobiDB-lite"/>
    </source>
</evidence>
<reference evidence="2" key="1">
    <citation type="journal article" date="2015" name="Nature">
        <title>Complex archaea that bridge the gap between prokaryotes and eukaryotes.</title>
        <authorList>
            <person name="Spang A."/>
            <person name="Saw J.H."/>
            <person name="Jorgensen S.L."/>
            <person name="Zaremba-Niedzwiedzka K."/>
            <person name="Martijn J."/>
            <person name="Lind A.E."/>
            <person name="van Eijk R."/>
            <person name="Schleper C."/>
            <person name="Guy L."/>
            <person name="Ettema T.J."/>
        </authorList>
    </citation>
    <scope>NUCLEOTIDE SEQUENCE</scope>
</reference>
<dbReference type="EMBL" id="LAZR01000639">
    <property type="protein sequence ID" value="KKN61995.1"/>
    <property type="molecule type" value="Genomic_DNA"/>
</dbReference>
<sequence>MAVQTARKKSTKKKTTKKVAKKTGKDAENKTIEIIKPDWVYYIIHIIGLSPLITHRFGAAAQRKILDNQMNVSRPKRGLREPIQEYMESLYVVPGREKWKDNKPGKFGLAGHAFKQACVGAARYVEGLNMTYARGCFFVEDDVVGIENMTPYNRQDVVRLPSSKSADIRFRGCFPAEWEANIVMSIDKSIIDEISVFNLLYRAGMSVGVGDWRPSCNGMMGRFEPVSMKHTKAPKKRLFSRNEAFPIIYKKGSGRK</sequence>